<evidence type="ECO:0000313" key="1">
    <source>
        <dbReference type="EMBL" id="HEF65298.1"/>
    </source>
</evidence>
<dbReference type="EMBL" id="DSJL01000011">
    <property type="protein sequence ID" value="HEF65298.1"/>
    <property type="molecule type" value="Genomic_DNA"/>
</dbReference>
<protein>
    <submittedName>
        <fullName evidence="1">N-acetyltransferase</fullName>
    </submittedName>
</protein>
<accession>A0A7C1JKD7</accession>
<proteinExistence type="predicted"/>
<dbReference type="InterPro" id="IPR016181">
    <property type="entry name" value="Acyl_CoA_acyltransferase"/>
</dbReference>
<dbReference type="Pfam" id="PF13302">
    <property type="entry name" value="Acetyltransf_3"/>
    <property type="match status" value="1"/>
</dbReference>
<gene>
    <name evidence="1" type="ORF">ENP47_06850</name>
</gene>
<dbReference type="AlphaFoldDB" id="A0A7C1JKD7"/>
<comment type="caution">
    <text evidence="1">The sequence shown here is derived from an EMBL/GenBank/DDBJ whole genome shotgun (WGS) entry which is preliminary data.</text>
</comment>
<reference evidence="1" key="1">
    <citation type="journal article" date="2020" name="mSystems">
        <title>Genome- and Community-Level Interaction Insights into Carbon Utilization and Element Cycling Functions of Hydrothermarchaeota in Hydrothermal Sediment.</title>
        <authorList>
            <person name="Zhou Z."/>
            <person name="Liu Y."/>
            <person name="Xu W."/>
            <person name="Pan J."/>
            <person name="Luo Z.H."/>
            <person name="Li M."/>
        </authorList>
    </citation>
    <scope>NUCLEOTIDE SEQUENCE [LARGE SCALE GENOMIC DNA]</scope>
    <source>
        <strain evidence="1">SpSt-222</strain>
    </source>
</reference>
<keyword evidence="1" id="KW-0808">Transferase</keyword>
<sequence length="223" mass="25675">MGEIASAKCHWWKGNTPSQGSSAGMEEHLHLQVIVPGKLVYLGPIRRDLAPIYQRWMNDLEVSRTLTAHWRVPFTVEDELEWFEQARRDPTRRVFTIYERPDDRPVGNAELFGIDFAVGSAEVGIVIGERSVWGRGYATEALTLLLDFGFTVLGLHHIWLRYYASNERARAVYDRVGFREVGRLRQATRIGPYRDDIVIMDILASEFQSPVLAEKLHLRHSRE</sequence>
<dbReference type="GO" id="GO:0016747">
    <property type="term" value="F:acyltransferase activity, transferring groups other than amino-acyl groups"/>
    <property type="evidence" value="ECO:0007669"/>
    <property type="project" value="InterPro"/>
</dbReference>
<organism evidence="1">
    <name type="scientific">Thermomicrobium roseum</name>
    <dbReference type="NCBI Taxonomy" id="500"/>
    <lineage>
        <taxon>Bacteria</taxon>
        <taxon>Pseudomonadati</taxon>
        <taxon>Thermomicrobiota</taxon>
        <taxon>Thermomicrobia</taxon>
        <taxon>Thermomicrobiales</taxon>
        <taxon>Thermomicrobiaceae</taxon>
        <taxon>Thermomicrobium</taxon>
    </lineage>
</organism>
<dbReference type="InterPro" id="IPR000182">
    <property type="entry name" value="GNAT_dom"/>
</dbReference>
<dbReference type="PANTHER" id="PTHR43415:SF3">
    <property type="entry name" value="GNAT-FAMILY ACETYLTRANSFERASE"/>
    <property type="match status" value="1"/>
</dbReference>
<name>A0A7C1JKD7_THERO</name>
<dbReference type="PROSITE" id="PS51186">
    <property type="entry name" value="GNAT"/>
    <property type="match status" value="1"/>
</dbReference>
<dbReference type="Gene3D" id="3.40.630.30">
    <property type="match status" value="1"/>
</dbReference>
<dbReference type="PANTHER" id="PTHR43415">
    <property type="entry name" value="SPERMIDINE N(1)-ACETYLTRANSFERASE"/>
    <property type="match status" value="1"/>
</dbReference>
<dbReference type="SUPFAM" id="SSF55729">
    <property type="entry name" value="Acyl-CoA N-acyltransferases (Nat)"/>
    <property type="match status" value="1"/>
</dbReference>